<dbReference type="PANTHER" id="PTHR12053">
    <property type="entry name" value="PROTEASE FAMILY M28 PLASMA GLUTAMATE CARBOXYPEPTIDASE-RELATED"/>
    <property type="match status" value="1"/>
</dbReference>
<dbReference type="Proteomes" id="UP000694429">
    <property type="component" value="Chromosome 29"/>
</dbReference>
<keyword evidence="18" id="KW-0325">Glycoprotein</keyword>
<dbReference type="SUPFAM" id="SSF53187">
    <property type="entry name" value="Zn-dependent exopeptidases"/>
    <property type="match status" value="1"/>
</dbReference>
<evidence type="ECO:0000256" key="1">
    <source>
        <dbReference type="ARBA" id="ARBA00004240"/>
    </source>
</evidence>
<evidence type="ECO:0000256" key="4">
    <source>
        <dbReference type="ARBA" id="ARBA00004613"/>
    </source>
</evidence>
<name>A0A8C0NZ65_CANLF</name>
<evidence type="ECO:0000256" key="12">
    <source>
        <dbReference type="ARBA" id="ARBA00022801"/>
    </source>
</evidence>
<keyword evidence="11 24" id="KW-0732">Signal</keyword>
<gene>
    <name evidence="26" type="primary">CPQ</name>
</gene>
<keyword evidence="19" id="KW-0458">Lysosome</keyword>
<reference evidence="26" key="1">
    <citation type="submission" date="2019-03" db="EMBL/GenBank/DDBJ databases">
        <authorList>
            <person name="Warren W.C."/>
            <person name="Johnson G.S."/>
        </authorList>
    </citation>
    <scope>NUCLEOTIDE SEQUENCE [LARGE SCALE GENOMIC DNA]</scope>
    <source>
        <strain evidence="26">Basenji</strain>
    </source>
</reference>
<comment type="subunit">
    <text evidence="21">Homodimer. The monomeric form is inactive while the homodimer is active.</text>
</comment>
<dbReference type="CDD" id="cd03883">
    <property type="entry name" value="M28_Pgcp_like"/>
    <property type="match status" value="1"/>
</dbReference>
<dbReference type="Gene3D" id="3.50.30.30">
    <property type="match status" value="1"/>
</dbReference>
<evidence type="ECO:0000256" key="10">
    <source>
        <dbReference type="ARBA" id="ARBA00022723"/>
    </source>
</evidence>
<dbReference type="GO" id="GO:0042803">
    <property type="term" value="F:protein homodimerization activity"/>
    <property type="evidence" value="ECO:0007669"/>
    <property type="project" value="Ensembl"/>
</dbReference>
<evidence type="ECO:0000256" key="21">
    <source>
        <dbReference type="ARBA" id="ARBA00025833"/>
    </source>
</evidence>
<dbReference type="GO" id="GO:0005794">
    <property type="term" value="C:Golgi apparatus"/>
    <property type="evidence" value="ECO:0007669"/>
    <property type="project" value="UniProtKB-SubCell"/>
</dbReference>
<keyword evidence="15" id="KW-0333">Golgi apparatus</keyword>
<dbReference type="Gene3D" id="3.40.630.10">
    <property type="entry name" value="Zn peptidases"/>
    <property type="match status" value="1"/>
</dbReference>
<evidence type="ECO:0000256" key="15">
    <source>
        <dbReference type="ARBA" id="ARBA00023034"/>
    </source>
</evidence>
<comment type="function">
    <text evidence="20">Carboxypeptidase that may play an important role in the hydrolysis of circulating peptides. Catalyzes the hydrolysis of dipeptides with unsubstituted terminals into amino acids. May play a role in the liberation of thyroxine hormone from its thyroglobulin (Tg) precursor.</text>
</comment>
<proteinExistence type="inferred from homology"/>
<evidence type="ECO:0000256" key="20">
    <source>
        <dbReference type="ARBA" id="ARBA00025534"/>
    </source>
</evidence>
<keyword evidence="13" id="KW-0256">Endoplasmic reticulum</keyword>
<dbReference type="GO" id="GO:0043171">
    <property type="term" value="P:peptide catabolic process"/>
    <property type="evidence" value="ECO:0007669"/>
    <property type="project" value="Ensembl"/>
</dbReference>
<keyword evidence="10" id="KW-0479">Metal-binding</keyword>
<dbReference type="OrthoDB" id="10013407at2759"/>
<feature type="signal peptide" evidence="24">
    <location>
        <begin position="1"/>
        <end position="21"/>
    </location>
</feature>
<dbReference type="FunFam" id="3.40.630.10:FF:000112">
    <property type="entry name" value="Carboxypeptidase Q"/>
    <property type="match status" value="1"/>
</dbReference>
<evidence type="ECO:0000313" key="26">
    <source>
        <dbReference type="Ensembl" id="ENSCAFP00030034052.1"/>
    </source>
</evidence>
<evidence type="ECO:0000256" key="13">
    <source>
        <dbReference type="ARBA" id="ARBA00022824"/>
    </source>
</evidence>
<evidence type="ECO:0000256" key="14">
    <source>
        <dbReference type="ARBA" id="ARBA00022833"/>
    </source>
</evidence>
<dbReference type="PANTHER" id="PTHR12053:SF3">
    <property type="entry name" value="CARBOXYPEPTIDASE Q"/>
    <property type="match status" value="1"/>
</dbReference>
<evidence type="ECO:0000256" key="5">
    <source>
        <dbReference type="ARBA" id="ARBA00010918"/>
    </source>
</evidence>
<keyword evidence="17" id="KW-0865">Zymogen</keyword>
<sequence>MRRAWVLLALGLAACAAAARAELTSDKDMYLDNSSVEEASGVYPIDDDDYASASGSGADEDGESPEPTASRPLPNAGPTSAVPAAEATTLKTRGKEPAQTESPEEIGEDKVRLSDSERKVDPSDEDANVYTEKHSDNLFKRTEVLADYFRRKTNWRKSMEFLLFTFVGVVHLLSLSSGKPIYKNDISRRTFQEIKEEIASYRDVAKAIIDLAVYGKAQNRSYERLALLVDTVGPRPSGSRSLEKAIQIMYQNLREDGLENVHLEPVKIPHWERGEESAVMLEPRIHRMAILGLGSSIGTPPEGITAEVLVVTSFEELQRRAPEARGKIVVYNQPYVNYSTTVQYRVQGAVEAAKVGALASLIRSVASFSIYSPHTGIQEYQDGVPKIPTACITVEDAEMMSRMASRGNRIVIQLKMGAKNYPDADSFNTVAEIIGSKYPEQVVLVSGHLDSWDVGQGAMDDGGGAFISWEALSLIKDLGLRPKRTLRLVLWTAEEQGGVGAFQYYLLHQANVSNYSLVMESDLGTFLPSGLQFTGSDEARAIVEEVMRLLQPVNVTRVFRAGEGTDINFWIQAGVPGASLLDDLYRYFSFHHSDGDTMTALDPKQMNVAAAVWAVVSYVIADMEEMLPRS</sequence>
<protein>
    <recommendedName>
        <fullName evidence="6">Carboxypeptidase Q</fullName>
    </recommendedName>
    <alternativeName>
        <fullName evidence="22">Plasma glutamate carboxypeptidase</fullName>
    </alternativeName>
</protein>
<keyword evidence="7" id="KW-0964">Secreted</keyword>
<feature type="chain" id="PRO_5034761332" description="Carboxypeptidase Q" evidence="24">
    <location>
        <begin position="22"/>
        <end position="630"/>
    </location>
</feature>
<dbReference type="Ensembl" id="ENSCAFT00030039040.1">
    <property type="protein sequence ID" value="ENSCAFP00030034052.1"/>
    <property type="gene ID" value="ENSCAFG00030021224.1"/>
</dbReference>
<evidence type="ECO:0000256" key="24">
    <source>
        <dbReference type="SAM" id="SignalP"/>
    </source>
</evidence>
<evidence type="ECO:0000256" key="9">
    <source>
        <dbReference type="ARBA" id="ARBA00022670"/>
    </source>
</evidence>
<evidence type="ECO:0000256" key="17">
    <source>
        <dbReference type="ARBA" id="ARBA00023145"/>
    </source>
</evidence>
<dbReference type="GO" id="GO:0046872">
    <property type="term" value="F:metal ion binding"/>
    <property type="evidence" value="ECO:0007669"/>
    <property type="project" value="UniProtKB-KW"/>
</dbReference>
<dbReference type="PROSITE" id="PS51257">
    <property type="entry name" value="PROKAR_LIPOPROTEIN"/>
    <property type="match status" value="1"/>
</dbReference>
<evidence type="ECO:0000256" key="8">
    <source>
        <dbReference type="ARBA" id="ARBA00022645"/>
    </source>
</evidence>
<feature type="region of interest" description="Disordered" evidence="23">
    <location>
        <begin position="40"/>
        <end position="128"/>
    </location>
</feature>
<dbReference type="FunFam" id="3.40.630.10:FF:000036">
    <property type="entry name" value="Carboxypeptidase Q"/>
    <property type="match status" value="1"/>
</dbReference>
<evidence type="ECO:0000256" key="16">
    <source>
        <dbReference type="ARBA" id="ARBA00023049"/>
    </source>
</evidence>
<evidence type="ECO:0000256" key="18">
    <source>
        <dbReference type="ARBA" id="ARBA00023180"/>
    </source>
</evidence>
<dbReference type="GO" id="GO:0004180">
    <property type="term" value="F:carboxypeptidase activity"/>
    <property type="evidence" value="ECO:0007669"/>
    <property type="project" value="UniProtKB-KW"/>
</dbReference>
<reference evidence="26" key="2">
    <citation type="submission" date="2025-08" db="UniProtKB">
        <authorList>
            <consortium name="Ensembl"/>
        </authorList>
    </citation>
    <scope>IDENTIFICATION</scope>
</reference>
<dbReference type="InterPro" id="IPR007484">
    <property type="entry name" value="Peptidase_M28"/>
</dbReference>
<accession>A0A8C0NZ65</accession>
<evidence type="ECO:0000256" key="7">
    <source>
        <dbReference type="ARBA" id="ARBA00022525"/>
    </source>
</evidence>
<organism evidence="26 27">
    <name type="scientific">Canis lupus familiaris</name>
    <name type="common">Dog</name>
    <name type="synonym">Canis familiaris</name>
    <dbReference type="NCBI Taxonomy" id="9615"/>
    <lineage>
        <taxon>Eukaryota</taxon>
        <taxon>Metazoa</taxon>
        <taxon>Chordata</taxon>
        <taxon>Craniata</taxon>
        <taxon>Vertebrata</taxon>
        <taxon>Euteleostomi</taxon>
        <taxon>Mammalia</taxon>
        <taxon>Eutheria</taxon>
        <taxon>Laurasiatheria</taxon>
        <taxon>Carnivora</taxon>
        <taxon>Caniformia</taxon>
        <taxon>Canidae</taxon>
        <taxon>Canis</taxon>
    </lineage>
</organism>
<dbReference type="GO" id="GO:0006508">
    <property type="term" value="P:proteolysis"/>
    <property type="evidence" value="ECO:0007669"/>
    <property type="project" value="UniProtKB-KW"/>
</dbReference>
<evidence type="ECO:0000256" key="23">
    <source>
        <dbReference type="SAM" id="MobiDB-lite"/>
    </source>
</evidence>
<evidence type="ECO:0000256" key="22">
    <source>
        <dbReference type="ARBA" id="ARBA00033328"/>
    </source>
</evidence>
<feature type="domain" description="Peptidase M28" evidence="25">
    <location>
        <begin position="428"/>
        <end position="614"/>
    </location>
</feature>
<comment type="subcellular location">
    <subcellularLocation>
        <location evidence="1">Endoplasmic reticulum</location>
    </subcellularLocation>
    <subcellularLocation>
        <location evidence="3">Golgi apparatus</location>
    </subcellularLocation>
    <subcellularLocation>
        <location evidence="2">Lysosome</location>
    </subcellularLocation>
    <subcellularLocation>
        <location evidence="4">Secreted</location>
    </subcellularLocation>
</comment>
<dbReference type="GO" id="GO:0005764">
    <property type="term" value="C:lysosome"/>
    <property type="evidence" value="ECO:0007669"/>
    <property type="project" value="UniProtKB-SubCell"/>
</dbReference>
<dbReference type="GO" id="GO:0005615">
    <property type="term" value="C:extracellular space"/>
    <property type="evidence" value="ECO:0007669"/>
    <property type="project" value="Ensembl"/>
</dbReference>
<evidence type="ECO:0000259" key="25">
    <source>
        <dbReference type="Pfam" id="PF04389"/>
    </source>
</evidence>
<evidence type="ECO:0000256" key="19">
    <source>
        <dbReference type="ARBA" id="ARBA00023228"/>
    </source>
</evidence>
<evidence type="ECO:0000256" key="3">
    <source>
        <dbReference type="ARBA" id="ARBA00004555"/>
    </source>
</evidence>
<dbReference type="AlphaFoldDB" id="A0A8C0NZ65"/>
<dbReference type="GO" id="GO:0005783">
    <property type="term" value="C:endoplasmic reticulum"/>
    <property type="evidence" value="ECO:0007669"/>
    <property type="project" value="UniProtKB-SubCell"/>
</dbReference>
<evidence type="ECO:0000256" key="2">
    <source>
        <dbReference type="ARBA" id="ARBA00004371"/>
    </source>
</evidence>
<evidence type="ECO:0000256" key="11">
    <source>
        <dbReference type="ARBA" id="ARBA00022729"/>
    </source>
</evidence>
<keyword evidence="8" id="KW-0121">Carboxypeptidase</keyword>
<evidence type="ECO:0000256" key="6">
    <source>
        <dbReference type="ARBA" id="ARBA00014116"/>
    </source>
</evidence>
<dbReference type="Pfam" id="PF04389">
    <property type="entry name" value="Peptidase_M28"/>
    <property type="match status" value="1"/>
</dbReference>
<dbReference type="FunFam" id="3.50.30.30:FF:000009">
    <property type="entry name" value="Carboxypeptidase Q"/>
    <property type="match status" value="1"/>
</dbReference>
<keyword evidence="12" id="KW-0378">Hydrolase</keyword>
<evidence type="ECO:0000313" key="27">
    <source>
        <dbReference type="Proteomes" id="UP000694429"/>
    </source>
</evidence>
<comment type="similarity">
    <text evidence="5">Belongs to the peptidase M28 family.</text>
</comment>
<dbReference type="InterPro" id="IPR039866">
    <property type="entry name" value="CPQ"/>
</dbReference>
<feature type="compositionally biased region" description="Basic and acidic residues" evidence="23">
    <location>
        <begin position="108"/>
        <end position="122"/>
    </location>
</feature>
<keyword evidence="14" id="KW-0862">Zinc</keyword>
<keyword evidence="16" id="KW-0482">Metalloprotease</keyword>
<keyword evidence="9" id="KW-0645">Protease</keyword>
<dbReference type="GO" id="GO:0070573">
    <property type="term" value="F:metallodipeptidase activity"/>
    <property type="evidence" value="ECO:0007669"/>
    <property type="project" value="Ensembl"/>
</dbReference>